<reference evidence="1 2" key="1">
    <citation type="submission" date="2020-04" db="EMBL/GenBank/DDBJ databases">
        <title>MicrobeNet Type strains.</title>
        <authorList>
            <person name="Nicholson A.C."/>
        </authorList>
    </citation>
    <scope>NUCLEOTIDE SEQUENCE [LARGE SCALE GENOMIC DNA]</scope>
    <source>
        <strain evidence="1 2">DSM 44960</strain>
    </source>
</reference>
<dbReference type="AlphaFoldDB" id="A0A846W420"/>
<dbReference type="Proteomes" id="UP000572007">
    <property type="component" value="Unassembled WGS sequence"/>
</dbReference>
<dbReference type="EMBL" id="JAAXOM010000002">
    <property type="protein sequence ID" value="NKX87496.1"/>
    <property type="molecule type" value="Genomic_DNA"/>
</dbReference>
<comment type="caution">
    <text evidence="1">The sequence shown here is derived from an EMBL/GenBank/DDBJ whole genome shotgun (WGS) entry which is preliminary data.</text>
</comment>
<dbReference type="RefSeq" id="WP_157105136.1">
    <property type="nucleotide sequence ID" value="NZ_JAAXOM010000002.1"/>
</dbReference>
<gene>
    <name evidence="1" type="ORF">HGA10_09255</name>
</gene>
<keyword evidence="2" id="KW-1185">Reference proteome</keyword>
<sequence length="103" mass="11842">MAYYLMNCHYRATSVVIDGWRDVSVRRSAIQFLLDNYPQTRDSMDEGDIELVAEIDDVLRDHADEVAPLPKSAIPIGIPESHWWWWAPSASAAYAEHVRQILE</sequence>
<accession>A0A846W420</accession>
<proteinExistence type="predicted"/>
<name>A0A846W420_9NOCA</name>
<evidence type="ECO:0000313" key="2">
    <source>
        <dbReference type="Proteomes" id="UP000572007"/>
    </source>
</evidence>
<organism evidence="1 2">
    <name type="scientific">Nocardia coubleae</name>
    <dbReference type="NCBI Taxonomy" id="356147"/>
    <lineage>
        <taxon>Bacteria</taxon>
        <taxon>Bacillati</taxon>
        <taxon>Actinomycetota</taxon>
        <taxon>Actinomycetes</taxon>
        <taxon>Mycobacteriales</taxon>
        <taxon>Nocardiaceae</taxon>
        <taxon>Nocardia</taxon>
    </lineage>
</organism>
<evidence type="ECO:0000313" key="1">
    <source>
        <dbReference type="EMBL" id="NKX87496.1"/>
    </source>
</evidence>
<protein>
    <submittedName>
        <fullName evidence="1">Uncharacterized protein</fullName>
    </submittedName>
</protein>